<reference evidence="2 3" key="1">
    <citation type="submission" date="2023-11" db="EMBL/GenBank/DDBJ databases">
        <title>MicrobeMod: A computational toolkit for identifying prokaryotic methylation and restriction-modification with nanopore sequencing.</title>
        <authorList>
            <person name="Crits-Christoph A."/>
            <person name="Kang S.C."/>
            <person name="Lee H."/>
            <person name="Ostrov N."/>
        </authorList>
    </citation>
    <scope>NUCLEOTIDE SEQUENCE [LARGE SCALE GENOMIC DNA]</scope>
    <source>
        <strain evidence="2 3">ATCC 33173</strain>
    </source>
</reference>
<protein>
    <recommendedName>
        <fullName evidence="4">DUF3149 domain-containing protein</fullName>
    </recommendedName>
</protein>
<feature type="transmembrane region" description="Helical" evidence="1">
    <location>
        <begin position="6"/>
        <end position="29"/>
    </location>
</feature>
<dbReference type="GeneID" id="91011989"/>
<keyword evidence="1" id="KW-0812">Transmembrane</keyword>
<accession>A0ABZ0T7B6</accession>
<evidence type="ECO:0000256" key="1">
    <source>
        <dbReference type="SAM" id="Phobius"/>
    </source>
</evidence>
<organism evidence="2 3">
    <name type="scientific">Halomonas elongata (strain ATCC 33173 / DSM 2581 / NBRC 15536 / NCIMB 2198 / 1H9)</name>
    <dbReference type="NCBI Taxonomy" id="768066"/>
    <lineage>
        <taxon>Bacteria</taxon>
        <taxon>Pseudomonadati</taxon>
        <taxon>Pseudomonadota</taxon>
        <taxon>Gammaproteobacteria</taxon>
        <taxon>Oceanospirillales</taxon>
        <taxon>Halomonadaceae</taxon>
        <taxon>Halomonas</taxon>
    </lineage>
</organism>
<proteinExistence type="predicted"/>
<keyword evidence="3" id="KW-1185">Reference proteome</keyword>
<evidence type="ECO:0000313" key="2">
    <source>
        <dbReference type="EMBL" id="WPU46567.1"/>
    </source>
</evidence>
<evidence type="ECO:0000313" key="3">
    <source>
        <dbReference type="Proteomes" id="UP001322512"/>
    </source>
</evidence>
<keyword evidence="1" id="KW-1133">Transmembrane helix</keyword>
<dbReference type="RefSeq" id="WP_269777369.1">
    <property type="nucleotide sequence ID" value="NC_014532.2"/>
</dbReference>
<name>A0ABZ0T7B6_HALED</name>
<gene>
    <name evidence="2" type="ORF">SR933_15105</name>
</gene>
<dbReference type="Proteomes" id="UP001322512">
    <property type="component" value="Chromosome"/>
</dbReference>
<dbReference type="EMBL" id="CP139472">
    <property type="protein sequence ID" value="WPU46567.1"/>
    <property type="molecule type" value="Genomic_DNA"/>
</dbReference>
<keyword evidence="1" id="KW-0472">Membrane</keyword>
<sequence length="42" mass="4576">MTDPTNLLLGGLFAVGAAVMVGISAYAYIVHRRHIRRRGHKG</sequence>
<evidence type="ECO:0008006" key="4">
    <source>
        <dbReference type="Google" id="ProtNLM"/>
    </source>
</evidence>